<evidence type="ECO:0000256" key="1">
    <source>
        <dbReference type="SAM" id="MobiDB-lite"/>
    </source>
</evidence>
<dbReference type="Pfam" id="PF13837">
    <property type="entry name" value="Myb_DNA-bind_4"/>
    <property type="match status" value="1"/>
</dbReference>
<gene>
    <name evidence="3" type="ORF">K2173_008979</name>
</gene>
<dbReference type="PROSITE" id="PS50090">
    <property type="entry name" value="MYB_LIKE"/>
    <property type="match status" value="1"/>
</dbReference>
<feature type="region of interest" description="Disordered" evidence="1">
    <location>
        <begin position="178"/>
        <end position="252"/>
    </location>
</feature>
<proteinExistence type="predicted"/>
<dbReference type="InterPro" id="IPR001005">
    <property type="entry name" value="SANT/Myb"/>
</dbReference>
<feature type="region of interest" description="Disordered" evidence="1">
    <location>
        <begin position="1"/>
        <end position="38"/>
    </location>
</feature>
<name>A0AAV8TSB9_9ROSI</name>
<feature type="domain" description="Myb-like" evidence="2">
    <location>
        <begin position="35"/>
        <end position="109"/>
    </location>
</feature>
<dbReference type="InterPro" id="IPR044822">
    <property type="entry name" value="Myb_DNA-bind_4"/>
</dbReference>
<evidence type="ECO:0000259" key="2">
    <source>
        <dbReference type="PROSITE" id="PS50090"/>
    </source>
</evidence>
<feature type="compositionally biased region" description="Low complexity" evidence="1">
    <location>
        <begin position="16"/>
        <end position="34"/>
    </location>
</feature>
<keyword evidence="4" id="KW-1185">Reference proteome</keyword>
<dbReference type="Gene3D" id="1.10.10.60">
    <property type="entry name" value="Homeodomain-like"/>
    <property type="match status" value="1"/>
</dbReference>
<dbReference type="EMBL" id="JAIWQS010000003">
    <property type="protein sequence ID" value="KAJ8769897.1"/>
    <property type="molecule type" value="Genomic_DNA"/>
</dbReference>
<feature type="compositionally biased region" description="Basic and acidic residues" evidence="1">
    <location>
        <begin position="184"/>
        <end position="196"/>
    </location>
</feature>
<comment type="caution">
    <text evidence="3">The sequence shown here is derived from an EMBL/GenBank/DDBJ whole genome shotgun (WGS) entry which is preliminary data.</text>
</comment>
<protein>
    <recommendedName>
        <fullName evidence="2">Myb-like domain-containing protein</fullName>
    </recommendedName>
</protein>
<dbReference type="Proteomes" id="UP001159364">
    <property type="component" value="Linkage Group LG03"/>
</dbReference>
<dbReference type="AlphaFoldDB" id="A0AAV8TSB9"/>
<evidence type="ECO:0000313" key="3">
    <source>
        <dbReference type="EMBL" id="KAJ8769897.1"/>
    </source>
</evidence>
<evidence type="ECO:0000313" key="4">
    <source>
        <dbReference type="Proteomes" id="UP001159364"/>
    </source>
</evidence>
<organism evidence="3 4">
    <name type="scientific">Erythroxylum novogranatense</name>
    <dbReference type="NCBI Taxonomy" id="1862640"/>
    <lineage>
        <taxon>Eukaryota</taxon>
        <taxon>Viridiplantae</taxon>
        <taxon>Streptophyta</taxon>
        <taxon>Embryophyta</taxon>
        <taxon>Tracheophyta</taxon>
        <taxon>Spermatophyta</taxon>
        <taxon>Magnoliopsida</taxon>
        <taxon>eudicotyledons</taxon>
        <taxon>Gunneridae</taxon>
        <taxon>Pentapetalae</taxon>
        <taxon>rosids</taxon>
        <taxon>fabids</taxon>
        <taxon>Malpighiales</taxon>
        <taxon>Erythroxylaceae</taxon>
        <taxon>Erythroxylum</taxon>
    </lineage>
</organism>
<reference evidence="3 4" key="1">
    <citation type="submission" date="2021-09" db="EMBL/GenBank/DDBJ databases">
        <title>Genomic insights and catalytic innovation underlie evolution of tropane alkaloids biosynthesis.</title>
        <authorList>
            <person name="Wang Y.-J."/>
            <person name="Tian T."/>
            <person name="Huang J.-P."/>
            <person name="Huang S.-X."/>
        </authorList>
    </citation>
    <scope>NUCLEOTIDE SEQUENCE [LARGE SCALE GENOMIC DNA]</scope>
    <source>
        <strain evidence="3">KIB-2018</strain>
        <tissue evidence="3">Leaf</tissue>
    </source>
</reference>
<feature type="compositionally biased region" description="Pro residues" evidence="1">
    <location>
        <begin position="1"/>
        <end position="15"/>
    </location>
</feature>
<accession>A0AAV8TSB9</accession>
<dbReference type="PANTHER" id="PTHR33492">
    <property type="entry name" value="OSJNBA0043A12.37 PROTEIN-RELATED"/>
    <property type="match status" value="1"/>
</dbReference>
<sequence>MSEPPLTPLLPPTASTPPSHLPLLPSSATTTTSSNREYRKGNWTIQETLILITAKKLDEDRRSKPNNLPLSSSSPKPAELRWKWVENYCWAHGCFRSQNQCNDKWDNLLRDYKKIRDYELRSSNASSSGSFTPSYWNMDRHQRKDHNLPSNLSLEVYEALHEVVQRKYHNITPQMLISTQQQQQHDRQEQHQRQEQQLHVVSSAITPVTVRPTAALPATEVDAPVSGESSGTKETSEKLDTKRRRGDKKVGSSIMKSAKILARTIRNCEEKKDKRHREVMEIEQRRLQIQEAQIEANRQSVSNLVNAVNDLSTAIQSFISRQS</sequence>
<dbReference type="PANTHER" id="PTHR33492:SF11">
    <property type="entry name" value="OS04G0670900 PROTEIN"/>
    <property type="match status" value="1"/>
</dbReference>